<comment type="caution">
    <text evidence="3">The sequence shown here is derived from an EMBL/GenBank/DDBJ whole genome shotgun (WGS) entry which is preliminary data.</text>
</comment>
<proteinExistence type="predicted"/>
<accession>A0A0J5WKM8</accession>
<dbReference type="PANTHER" id="PTHR37951:SF1">
    <property type="entry name" value="TYPE VI SECRETION SYSTEM COMPONENT TSSA1"/>
    <property type="match status" value="1"/>
</dbReference>
<evidence type="ECO:0000259" key="2">
    <source>
        <dbReference type="Pfam" id="PF06812"/>
    </source>
</evidence>
<evidence type="ECO:0000313" key="3">
    <source>
        <dbReference type="EMBL" id="KML49284.1"/>
    </source>
</evidence>
<reference evidence="3 4" key="1">
    <citation type="submission" date="2015-05" db="EMBL/GenBank/DDBJ databases">
        <title>Draft genome of Burkholderia cepacia LK29.</title>
        <authorList>
            <person name="Chan X.Y."/>
        </authorList>
    </citation>
    <scope>NUCLEOTIDE SEQUENCE [LARGE SCALE GENOMIC DNA]</scope>
    <source>
        <strain evidence="3 4">LK29</strain>
    </source>
</reference>
<dbReference type="PATRIC" id="fig|292.27.peg.6132"/>
<dbReference type="Pfam" id="PF06812">
    <property type="entry name" value="ImpA_N"/>
    <property type="match status" value="1"/>
</dbReference>
<evidence type="ECO:0000256" key="1">
    <source>
        <dbReference type="SAM" id="MobiDB-lite"/>
    </source>
</evidence>
<dbReference type="InterPro" id="IPR010657">
    <property type="entry name" value="ImpA_N"/>
</dbReference>
<dbReference type="RefSeq" id="WP_048249904.1">
    <property type="nucleotide sequence ID" value="NZ_LDWR01000050.1"/>
</dbReference>
<dbReference type="InterPro" id="IPR017740">
    <property type="entry name" value="TssA-like"/>
</dbReference>
<gene>
    <name evidence="3" type="ORF">VL15_27830</name>
</gene>
<organism evidence="3 4">
    <name type="scientific">Burkholderia cepacia</name>
    <name type="common">Pseudomonas cepacia</name>
    <dbReference type="NCBI Taxonomy" id="292"/>
    <lineage>
        <taxon>Bacteria</taxon>
        <taxon>Pseudomonadati</taxon>
        <taxon>Pseudomonadota</taxon>
        <taxon>Betaproteobacteria</taxon>
        <taxon>Burkholderiales</taxon>
        <taxon>Burkholderiaceae</taxon>
        <taxon>Burkholderia</taxon>
        <taxon>Burkholderia cepacia complex</taxon>
    </lineage>
</organism>
<evidence type="ECO:0000313" key="4">
    <source>
        <dbReference type="Proteomes" id="UP000036338"/>
    </source>
</evidence>
<feature type="domain" description="ImpA N-terminal" evidence="2">
    <location>
        <begin position="26"/>
        <end position="151"/>
    </location>
</feature>
<name>A0A0J5WKM8_BURCE</name>
<dbReference type="Proteomes" id="UP000036338">
    <property type="component" value="Unassembled WGS sequence"/>
</dbReference>
<dbReference type="PANTHER" id="PTHR37951">
    <property type="entry name" value="CYTOPLASMIC PROTEIN-RELATED"/>
    <property type="match status" value="1"/>
</dbReference>
<dbReference type="EMBL" id="LDWR01000050">
    <property type="protein sequence ID" value="KML49284.1"/>
    <property type="molecule type" value="Genomic_DNA"/>
</dbReference>
<dbReference type="AlphaFoldDB" id="A0A0J5WKM8"/>
<sequence length="367" mass="40397">MSKRQSSAPRRQGQIAVTNVPHFDWLAPVSDDAPCGPDLEYDHDFVVLFSRVTLKQDVQYGAFVGVPDPLNWSEIERDCRRLMMRTKDLRVAVLYTRCRTRLGGVTGLTDGIALLAAWVQAFPDDIHPQTSADSDRDAALEMRMNALQALSDPDGLLADVREIVLMKSTVTRLQVRDVERAFAHPRPADALSPDSVVQQLQDLRMLQPATIEGIDDTIADLATINAWCNDHLESFQPDLSTLARLLDRLGLPTHADSVEPPDTIPAPTAMADTSSQDDTITPTAPAHPVSASDPDCAPPLMNSVPSDRDSALATIRAARTWFENHEPSSPIPVLLKRAEQFVGKRYAEVVKAIPAELLVQWEEEDGS</sequence>
<feature type="region of interest" description="Disordered" evidence="1">
    <location>
        <begin position="253"/>
        <end position="294"/>
    </location>
</feature>
<protein>
    <submittedName>
        <fullName evidence="3">Type VI secretion protein ImpA</fullName>
    </submittedName>
</protein>
<feature type="compositionally biased region" description="Polar residues" evidence="1">
    <location>
        <begin position="271"/>
        <end position="282"/>
    </location>
</feature>